<dbReference type="Gene3D" id="1.10.3370.10">
    <property type="entry name" value="SecY subunit domain"/>
    <property type="match status" value="1"/>
</dbReference>
<dbReference type="EMBL" id="MZGX01000022">
    <property type="protein sequence ID" value="OPX42999.1"/>
    <property type="molecule type" value="Genomic_DNA"/>
</dbReference>
<keyword evidence="10" id="KW-1003">Cell membrane</keyword>
<evidence type="ECO:0000256" key="9">
    <source>
        <dbReference type="ARBA" id="ARBA00039733"/>
    </source>
</evidence>
<evidence type="ECO:0000256" key="10">
    <source>
        <dbReference type="HAMAP-Rule" id="MF_01465"/>
    </source>
</evidence>
<reference evidence="12 13" key="1">
    <citation type="submission" date="2017-03" db="EMBL/GenBank/DDBJ databases">
        <title>Genome sequence of Clostridium hungatei DSM 14427.</title>
        <authorList>
            <person name="Poehlein A."/>
            <person name="Daniel R."/>
        </authorList>
    </citation>
    <scope>NUCLEOTIDE SEQUENCE [LARGE SCALE GENOMIC DNA]</scope>
    <source>
        <strain evidence="12 13">DSM 14427</strain>
    </source>
</reference>
<dbReference type="PRINTS" id="PR00303">
    <property type="entry name" value="SECYTRNLCASE"/>
</dbReference>
<dbReference type="GO" id="GO:0006605">
    <property type="term" value="P:protein targeting"/>
    <property type="evidence" value="ECO:0007669"/>
    <property type="project" value="UniProtKB-UniRule"/>
</dbReference>
<evidence type="ECO:0000256" key="7">
    <source>
        <dbReference type="ARBA" id="ARBA00023010"/>
    </source>
</evidence>
<evidence type="ECO:0000256" key="4">
    <source>
        <dbReference type="ARBA" id="ARBA00022692"/>
    </source>
</evidence>
<keyword evidence="8 10" id="KW-0472">Membrane</keyword>
<feature type="transmembrane region" description="Helical" evidence="10">
    <location>
        <begin position="310"/>
        <end position="330"/>
    </location>
</feature>
<evidence type="ECO:0000256" key="2">
    <source>
        <dbReference type="ARBA" id="ARBA00005751"/>
    </source>
</evidence>
<protein>
    <recommendedName>
        <fullName evidence="9 10">Protein translocase subunit SecY</fullName>
    </recommendedName>
</protein>
<dbReference type="GO" id="GO:0043952">
    <property type="term" value="P:protein transport by the Sec complex"/>
    <property type="evidence" value="ECO:0007669"/>
    <property type="project" value="UniProtKB-UniRule"/>
</dbReference>
<dbReference type="NCBIfam" id="TIGR00967">
    <property type="entry name" value="3a0501s007"/>
    <property type="match status" value="1"/>
</dbReference>
<name>A0A1V4SGI5_RUMHU</name>
<keyword evidence="7 10" id="KW-0811">Translocation</keyword>
<dbReference type="Pfam" id="PF00344">
    <property type="entry name" value="SecY"/>
    <property type="match status" value="1"/>
</dbReference>
<dbReference type="SUPFAM" id="SSF103491">
    <property type="entry name" value="Preprotein translocase SecY subunit"/>
    <property type="match status" value="1"/>
</dbReference>
<evidence type="ECO:0000313" key="13">
    <source>
        <dbReference type="Proteomes" id="UP000191554"/>
    </source>
</evidence>
<dbReference type="HAMAP" id="MF_01465">
    <property type="entry name" value="SecY"/>
    <property type="match status" value="1"/>
</dbReference>
<evidence type="ECO:0000256" key="11">
    <source>
        <dbReference type="RuleBase" id="RU004349"/>
    </source>
</evidence>
<comment type="caution">
    <text evidence="10">Lacks conserved residue(s) required for the propagation of feature annotation.</text>
</comment>
<sequence length="430" mass="47415">MSGMLDTLKNSWKIPDLKRKLLITIGLLLIFRLGSRIPVPGLDPTFFASLIDKGGQLFNFLDVVGGGSFKNATIFAMSITPYINASIIMQLLTIAIPKLEQLSKEGEEGRKKIGQWIRYATVILAFVQAIAITVSLRGAIISGLNVMTFITVTFTLTAGTAFLMWLGEQITEYGIGNGISMLIFAGIVSAAPNGLNYLIRNYQAGKLGNDVVGVLSIIGILAVFVAIVACVVFVNQAERRIPVQYAKRVVGRKVYGGQSTHLPIKVNWAGVIPIIFAMSIMALPSTIFAFARPNTTTGFIGFMKNWQSHWSYALLYAILIIGFTFFYTYVQFNPIELANNMKKNGGFIPGIRPGKPTSDYIQKVLNRITWFGALFLALISIFPYVIVWITKVQGVWFAGTSVLILVGVALDTVRQIESQMLMRHYKGFLE</sequence>
<dbReference type="FunFam" id="1.10.3370.10:FF:000001">
    <property type="entry name" value="Preprotein translocase subunit SecY"/>
    <property type="match status" value="1"/>
</dbReference>
<evidence type="ECO:0000256" key="6">
    <source>
        <dbReference type="ARBA" id="ARBA00022989"/>
    </source>
</evidence>
<evidence type="ECO:0000256" key="1">
    <source>
        <dbReference type="ARBA" id="ARBA00004141"/>
    </source>
</evidence>
<organism evidence="12 13">
    <name type="scientific">Ruminiclostridium hungatei</name>
    <name type="common">Clostridium hungatei</name>
    <dbReference type="NCBI Taxonomy" id="48256"/>
    <lineage>
        <taxon>Bacteria</taxon>
        <taxon>Bacillati</taxon>
        <taxon>Bacillota</taxon>
        <taxon>Clostridia</taxon>
        <taxon>Eubacteriales</taxon>
        <taxon>Oscillospiraceae</taxon>
        <taxon>Ruminiclostridium</taxon>
    </lineage>
</organism>
<accession>A0A1V4SGI5</accession>
<evidence type="ECO:0000256" key="8">
    <source>
        <dbReference type="ARBA" id="ARBA00023136"/>
    </source>
</evidence>
<feature type="transmembrane region" description="Helical" evidence="10">
    <location>
        <begin position="211"/>
        <end position="234"/>
    </location>
</feature>
<feature type="transmembrane region" description="Helical" evidence="10">
    <location>
        <begin position="395"/>
        <end position="413"/>
    </location>
</feature>
<keyword evidence="6 10" id="KW-1133">Transmembrane helix</keyword>
<dbReference type="PROSITE" id="PS00755">
    <property type="entry name" value="SECY_1"/>
    <property type="match status" value="1"/>
</dbReference>
<dbReference type="PIRSF" id="PIRSF004557">
    <property type="entry name" value="SecY"/>
    <property type="match status" value="1"/>
</dbReference>
<evidence type="ECO:0000256" key="3">
    <source>
        <dbReference type="ARBA" id="ARBA00022448"/>
    </source>
</evidence>
<comment type="subcellular location">
    <subcellularLocation>
        <location evidence="10">Cell membrane</location>
        <topology evidence="10">Multi-pass membrane protein</topology>
    </subcellularLocation>
    <subcellularLocation>
        <location evidence="1">Membrane</location>
        <topology evidence="1">Multi-pass membrane protein</topology>
    </subcellularLocation>
</comment>
<dbReference type="Proteomes" id="UP000191554">
    <property type="component" value="Unassembled WGS sequence"/>
</dbReference>
<keyword evidence="5 10" id="KW-0653">Protein transport</keyword>
<dbReference type="STRING" id="48256.CLHUN_31430"/>
<dbReference type="InterPro" id="IPR030659">
    <property type="entry name" value="SecY_CS"/>
</dbReference>
<comment type="similarity">
    <text evidence="2 10 11">Belongs to the SecY/SEC61-alpha family.</text>
</comment>
<keyword evidence="4 10" id="KW-0812">Transmembrane</keyword>
<comment type="subunit">
    <text evidence="10">Component of the Sec protein translocase complex. Heterotrimer consisting of SecY, SecE and SecG subunits. The heterotrimers can form oligomers, although 1 heterotrimer is thought to be able to translocate proteins. Interacts with the ribosome. Interacts with SecDF, and other proteins may be involved. Interacts with SecA.</text>
</comment>
<comment type="function">
    <text evidence="10">The central subunit of the protein translocation channel SecYEG. Consists of two halves formed by TMs 1-5 and 6-10. These two domains form a lateral gate at the front which open onto the bilayer between TMs 2 and 7, and are clamped together by SecE at the back. The channel is closed by both a pore ring composed of hydrophobic SecY resides and a short helix (helix 2A) on the extracellular side of the membrane which forms a plug. The plug probably moves laterally to allow the channel to open. The ring and the pore may move independently.</text>
</comment>
<dbReference type="InterPro" id="IPR023201">
    <property type="entry name" value="SecY_dom_sf"/>
</dbReference>
<dbReference type="PANTHER" id="PTHR10906">
    <property type="entry name" value="SECY/SEC61-ALPHA FAMILY MEMBER"/>
    <property type="match status" value="1"/>
</dbReference>
<dbReference type="RefSeq" id="WP_080065580.1">
    <property type="nucleotide sequence ID" value="NZ_MZGX01000022.1"/>
</dbReference>
<feature type="transmembrane region" description="Helical" evidence="10">
    <location>
        <begin position="116"/>
        <end position="140"/>
    </location>
</feature>
<dbReference type="InterPro" id="IPR002208">
    <property type="entry name" value="SecY/SEC61-alpha"/>
</dbReference>
<feature type="transmembrane region" description="Helical" evidence="10">
    <location>
        <begin position="179"/>
        <end position="199"/>
    </location>
</feature>
<feature type="transmembrane region" description="Helical" evidence="10">
    <location>
        <begin position="146"/>
        <end position="167"/>
    </location>
</feature>
<dbReference type="OrthoDB" id="9809248at2"/>
<evidence type="ECO:0000313" key="12">
    <source>
        <dbReference type="EMBL" id="OPX42999.1"/>
    </source>
</evidence>
<proteinExistence type="inferred from homology"/>
<dbReference type="GO" id="GO:0005886">
    <property type="term" value="C:plasma membrane"/>
    <property type="evidence" value="ECO:0007669"/>
    <property type="project" value="UniProtKB-SubCell"/>
</dbReference>
<feature type="transmembrane region" description="Helical" evidence="10">
    <location>
        <begin position="368"/>
        <end position="389"/>
    </location>
</feature>
<keyword evidence="3 10" id="KW-0813">Transport</keyword>
<dbReference type="GO" id="GO:0065002">
    <property type="term" value="P:intracellular protein transmembrane transport"/>
    <property type="evidence" value="ECO:0007669"/>
    <property type="project" value="UniProtKB-UniRule"/>
</dbReference>
<dbReference type="AlphaFoldDB" id="A0A1V4SGI5"/>
<comment type="caution">
    <text evidence="12">The sequence shown here is derived from an EMBL/GenBank/DDBJ whole genome shotgun (WGS) entry which is preliminary data.</text>
</comment>
<dbReference type="InterPro" id="IPR026593">
    <property type="entry name" value="SecY"/>
</dbReference>
<gene>
    <name evidence="10 12" type="primary">secY</name>
    <name evidence="12" type="ORF">CLHUN_31430</name>
</gene>
<feature type="transmembrane region" description="Helical" evidence="10">
    <location>
        <begin position="268"/>
        <end position="290"/>
    </location>
</feature>
<evidence type="ECO:0000256" key="5">
    <source>
        <dbReference type="ARBA" id="ARBA00022927"/>
    </source>
</evidence>
<keyword evidence="13" id="KW-1185">Reference proteome</keyword>
<feature type="transmembrane region" description="Helical" evidence="10">
    <location>
        <begin position="74"/>
        <end position="96"/>
    </location>
</feature>